<evidence type="ECO:0000313" key="2">
    <source>
        <dbReference type="Proteomes" id="UP000556843"/>
    </source>
</evidence>
<protein>
    <submittedName>
        <fullName evidence="1">Uncharacterized protein</fullName>
    </submittedName>
</protein>
<sequence length="266" mass="26677">MNRIDDGADGPGGGRPPSAHHVHDPFEVTIQMDGIGRHLEGARRPRGAHAKPQPRPLQEPADGPVFVDESGRRGRHLRRIGLACGIAFAGYAVVVVATLFSGNSSAPWVPLPGPEAERPATVDTPGLPEESAGATEGPGGATVPAHGTAPVAGTSEAPDTPSDGVARSDGPAGTPGGPDAGTDSEPTATTPAAPDPKPSDTRGPGTPVDPPTQPEQPPAESEDPPAEPETPGDGGGTVPQARSATTSPPTVHTLARTAPPEENQAA</sequence>
<keyword evidence="2" id="KW-1185">Reference proteome</keyword>
<gene>
    <name evidence="1" type="ORF">G6W56_14105</name>
</gene>
<evidence type="ECO:0000313" key="1">
    <source>
        <dbReference type="EMBL" id="NUV75282.1"/>
    </source>
</evidence>
<accession>A0ACC7Y037</accession>
<dbReference type="EMBL" id="JAANNW010000010">
    <property type="protein sequence ID" value="NUV75282.1"/>
    <property type="molecule type" value="Genomic_DNA"/>
</dbReference>
<organism evidence="1 2">
    <name type="scientific">Streptomyces fungicidicus</name>
    <dbReference type="NCBI Taxonomy" id="68203"/>
    <lineage>
        <taxon>Bacteria</taxon>
        <taxon>Bacillati</taxon>
        <taxon>Actinomycetota</taxon>
        <taxon>Actinomycetes</taxon>
        <taxon>Kitasatosporales</taxon>
        <taxon>Streptomycetaceae</taxon>
        <taxon>Streptomyces</taxon>
    </lineage>
</organism>
<reference evidence="1" key="1">
    <citation type="submission" date="2020-03" db="EMBL/GenBank/DDBJ databases">
        <title>Complete genome sequence of sixteen Streptomyces strains facilitates identification of candidate genes involved in plant growth-promotion in grain legumes and cereals.</title>
        <authorList>
            <person name="Gopalakrishnan S."/>
            <person name="Thakur V."/>
            <person name="Saxena R."/>
            <person name="Vadlamudi S."/>
            <person name="Purohit S."/>
            <person name="Kumar V."/>
            <person name="Rathore A."/>
            <person name="Chitikineni A."/>
            <person name="Varshney R.K."/>
        </authorList>
    </citation>
    <scope>NUCLEOTIDE SEQUENCE</scope>
    <source>
        <strain evidence="1">CAI-93</strain>
    </source>
</reference>
<proteinExistence type="predicted"/>
<dbReference type="Proteomes" id="UP000556843">
    <property type="component" value="Unassembled WGS sequence"/>
</dbReference>
<comment type="caution">
    <text evidence="1">The sequence shown here is derived from an EMBL/GenBank/DDBJ whole genome shotgun (WGS) entry which is preliminary data.</text>
</comment>
<name>A0ACC7Y037_9ACTN</name>